<dbReference type="SMART" id="SM00399">
    <property type="entry name" value="ZnF_C4"/>
    <property type="match status" value="1"/>
</dbReference>
<evidence type="ECO:0000256" key="6">
    <source>
        <dbReference type="ARBA" id="ARBA00023125"/>
    </source>
</evidence>
<feature type="domain" description="Nuclear receptor" evidence="10">
    <location>
        <begin position="55"/>
        <end position="106"/>
    </location>
</feature>
<keyword evidence="2" id="KW-0479">Metal-binding</keyword>
<evidence type="ECO:0000259" key="10">
    <source>
        <dbReference type="PROSITE" id="PS51030"/>
    </source>
</evidence>
<dbReference type="Gene3D" id="3.30.50.10">
    <property type="entry name" value="Erythroid Transcription Factor GATA-1, subunit A"/>
    <property type="match status" value="1"/>
</dbReference>
<dbReference type="AlphaFoldDB" id="A0A158QNJ1"/>
<dbReference type="GO" id="GO:0043565">
    <property type="term" value="F:sequence-specific DNA binding"/>
    <property type="evidence" value="ECO:0007669"/>
    <property type="project" value="InterPro"/>
</dbReference>
<evidence type="ECO:0000256" key="1">
    <source>
        <dbReference type="ARBA" id="ARBA00005993"/>
    </source>
</evidence>
<dbReference type="WBParaSite" id="HPLM_0001054501-mRNA-1">
    <property type="protein sequence ID" value="HPLM_0001054501-mRNA-1"/>
    <property type="gene ID" value="HPLM_0001054501"/>
</dbReference>
<sequence>MRTVDLAGNPFRTPRRCHLIRCFCTLSYEYRIATVASNSTMNSADQTLSKDSKNDDRCLVCEAQATGFHFDAQSCSACAAFFRRTVSLNKKFVCIANRSDCNVHYK</sequence>
<evidence type="ECO:0000256" key="9">
    <source>
        <dbReference type="ARBA" id="ARBA00023242"/>
    </source>
</evidence>
<dbReference type="InterPro" id="IPR013088">
    <property type="entry name" value="Znf_NHR/GATA"/>
</dbReference>
<keyword evidence="4" id="KW-0862">Zinc</keyword>
<dbReference type="InterPro" id="IPR001628">
    <property type="entry name" value="Znf_hrmn_rcpt"/>
</dbReference>
<evidence type="ECO:0000256" key="5">
    <source>
        <dbReference type="ARBA" id="ARBA00023015"/>
    </source>
</evidence>
<evidence type="ECO:0000256" key="4">
    <source>
        <dbReference type="ARBA" id="ARBA00022833"/>
    </source>
</evidence>
<evidence type="ECO:0000256" key="3">
    <source>
        <dbReference type="ARBA" id="ARBA00022771"/>
    </source>
</evidence>
<dbReference type="PANTHER" id="PTHR46397:SF5">
    <property type="entry name" value="NUCLEAR HORMONE RECEPTOR FAMILY MEMBER NHR-20"/>
    <property type="match status" value="1"/>
</dbReference>
<dbReference type="Pfam" id="PF00105">
    <property type="entry name" value="zf-C4"/>
    <property type="match status" value="1"/>
</dbReference>
<keyword evidence="9" id="KW-0539">Nucleus</keyword>
<organism evidence="11">
    <name type="scientific">Haemonchus placei</name>
    <name type="common">Barber's pole worm</name>
    <dbReference type="NCBI Taxonomy" id="6290"/>
    <lineage>
        <taxon>Eukaryota</taxon>
        <taxon>Metazoa</taxon>
        <taxon>Ecdysozoa</taxon>
        <taxon>Nematoda</taxon>
        <taxon>Chromadorea</taxon>
        <taxon>Rhabditida</taxon>
        <taxon>Rhabditina</taxon>
        <taxon>Rhabditomorpha</taxon>
        <taxon>Strongyloidea</taxon>
        <taxon>Trichostrongylidae</taxon>
        <taxon>Haemonchus</taxon>
    </lineage>
</organism>
<comment type="similarity">
    <text evidence="1">Belongs to the nuclear hormone receptor family.</text>
</comment>
<evidence type="ECO:0000256" key="7">
    <source>
        <dbReference type="ARBA" id="ARBA00023163"/>
    </source>
</evidence>
<dbReference type="PROSITE" id="PS00031">
    <property type="entry name" value="NUCLEAR_REC_DBD_1"/>
    <property type="match status" value="1"/>
</dbReference>
<name>A0A158QNJ1_HAEPC</name>
<dbReference type="PRINTS" id="PR00047">
    <property type="entry name" value="STROIDFINGER"/>
</dbReference>
<evidence type="ECO:0000256" key="2">
    <source>
        <dbReference type="ARBA" id="ARBA00022723"/>
    </source>
</evidence>
<dbReference type="PANTHER" id="PTHR46397">
    <property type="entry name" value="NUCLEAR HORMONE RECEPTOR FAMILY-RELATED"/>
    <property type="match status" value="1"/>
</dbReference>
<evidence type="ECO:0000256" key="8">
    <source>
        <dbReference type="ARBA" id="ARBA00023170"/>
    </source>
</evidence>
<dbReference type="GO" id="GO:0008270">
    <property type="term" value="F:zinc ion binding"/>
    <property type="evidence" value="ECO:0007669"/>
    <property type="project" value="UniProtKB-KW"/>
</dbReference>
<keyword evidence="3" id="KW-0863">Zinc-finger</keyword>
<keyword evidence="5" id="KW-0805">Transcription regulation</keyword>
<dbReference type="GO" id="GO:0003700">
    <property type="term" value="F:DNA-binding transcription factor activity"/>
    <property type="evidence" value="ECO:0007669"/>
    <property type="project" value="InterPro"/>
</dbReference>
<accession>A0A158QNJ1</accession>
<dbReference type="SUPFAM" id="SSF57716">
    <property type="entry name" value="Glucocorticoid receptor-like (DNA-binding domain)"/>
    <property type="match status" value="1"/>
</dbReference>
<proteinExistence type="inferred from homology"/>
<keyword evidence="8" id="KW-0675">Receptor</keyword>
<reference evidence="11" key="1">
    <citation type="submission" date="2016-04" db="UniProtKB">
        <authorList>
            <consortium name="WormBaseParasite"/>
        </authorList>
    </citation>
    <scope>IDENTIFICATION</scope>
</reference>
<evidence type="ECO:0000313" key="11">
    <source>
        <dbReference type="WBParaSite" id="HPLM_0001054501-mRNA-1"/>
    </source>
</evidence>
<keyword evidence="6" id="KW-0238">DNA-binding</keyword>
<keyword evidence="7" id="KW-0804">Transcription</keyword>
<dbReference type="PROSITE" id="PS51030">
    <property type="entry name" value="NUCLEAR_REC_DBD_2"/>
    <property type="match status" value="1"/>
</dbReference>
<protein>
    <submittedName>
        <fullName evidence="11">Nuclear receptor domain-containing protein</fullName>
    </submittedName>
</protein>